<protein>
    <submittedName>
        <fullName evidence="2">tRNA (Cmo5U34)-methyltransferase</fullName>
        <ecNumber evidence="2">2.1.1.-</ecNumber>
    </submittedName>
</protein>
<feature type="domain" description="Methyltransferase type 12" evidence="1">
    <location>
        <begin position="46"/>
        <end position="144"/>
    </location>
</feature>
<evidence type="ECO:0000313" key="2">
    <source>
        <dbReference type="EMBL" id="MBM7585356.1"/>
    </source>
</evidence>
<comment type="caution">
    <text evidence="2">The sequence shown here is derived from an EMBL/GenBank/DDBJ whole genome shotgun (WGS) entry which is preliminary data.</text>
</comment>
<dbReference type="RefSeq" id="WP_338021740.1">
    <property type="nucleotide sequence ID" value="NZ_JAFBDZ010000002.1"/>
</dbReference>
<dbReference type="GO" id="GO:0032259">
    <property type="term" value="P:methylation"/>
    <property type="evidence" value="ECO:0007669"/>
    <property type="project" value="UniProtKB-KW"/>
</dbReference>
<dbReference type="PANTHER" id="PTHR43861">
    <property type="entry name" value="TRANS-ACONITATE 2-METHYLTRANSFERASE-RELATED"/>
    <property type="match status" value="1"/>
</dbReference>
<dbReference type="InterPro" id="IPR013217">
    <property type="entry name" value="Methyltransf_12"/>
</dbReference>
<dbReference type="Proteomes" id="UP001646157">
    <property type="component" value="Unassembled WGS sequence"/>
</dbReference>
<dbReference type="Gene3D" id="3.40.50.150">
    <property type="entry name" value="Vaccinia Virus protein VP39"/>
    <property type="match status" value="1"/>
</dbReference>
<name>A0ABS2NCQ3_9BACI</name>
<reference evidence="2 3" key="1">
    <citation type="submission" date="2021-01" db="EMBL/GenBank/DDBJ databases">
        <title>Genomic Encyclopedia of Type Strains, Phase IV (KMG-IV): sequencing the most valuable type-strain genomes for metagenomic binning, comparative biology and taxonomic classification.</title>
        <authorList>
            <person name="Goeker M."/>
        </authorList>
    </citation>
    <scope>NUCLEOTIDE SEQUENCE [LARGE SCALE GENOMIC DNA]</scope>
    <source>
        <strain evidence="2 3">DSM 24834</strain>
    </source>
</reference>
<evidence type="ECO:0000259" key="1">
    <source>
        <dbReference type="Pfam" id="PF08242"/>
    </source>
</evidence>
<gene>
    <name evidence="2" type="ORF">JOC86_001898</name>
</gene>
<dbReference type="CDD" id="cd02440">
    <property type="entry name" value="AdoMet_MTases"/>
    <property type="match status" value="1"/>
</dbReference>
<dbReference type="GO" id="GO:0008168">
    <property type="term" value="F:methyltransferase activity"/>
    <property type="evidence" value="ECO:0007669"/>
    <property type="project" value="UniProtKB-KW"/>
</dbReference>
<dbReference type="EC" id="2.1.1.-" evidence="2"/>
<dbReference type="EMBL" id="JAFBDZ010000002">
    <property type="protein sequence ID" value="MBM7585356.1"/>
    <property type="molecule type" value="Genomic_DNA"/>
</dbReference>
<accession>A0ABS2NCQ3</accession>
<keyword evidence="2" id="KW-0489">Methyltransferase</keyword>
<dbReference type="SUPFAM" id="SSF53335">
    <property type="entry name" value="S-adenosyl-L-methionine-dependent methyltransferases"/>
    <property type="match status" value="1"/>
</dbReference>
<evidence type="ECO:0000313" key="3">
    <source>
        <dbReference type="Proteomes" id="UP001646157"/>
    </source>
</evidence>
<keyword evidence="3" id="KW-1185">Reference proteome</keyword>
<sequence>METQNWHHPIVYNYQQTIRNKIIGYDLIYEIMISMLKCSDCPQNILIIGAGGGQELLTLGKLYPYATYTAVDTSMPMLRLAQQQIAQLAQQLNIEWHNGELSSLKANKSFDIVTCHLVLHFLKEMNEKKQLLQHIAHSLKAGGTCFISSINANITGPTFSQQLRLWQESMRHNNLSVDDLNHFEQSFGSTTHPIPLDKLIALLRETGFQTIIPYFKSHMIDALVAIK</sequence>
<keyword evidence="2" id="KW-0808">Transferase</keyword>
<organism evidence="2 3">
    <name type="scientific">Rossellomorea pakistanensis</name>
    <dbReference type="NCBI Taxonomy" id="992288"/>
    <lineage>
        <taxon>Bacteria</taxon>
        <taxon>Bacillati</taxon>
        <taxon>Bacillota</taxon>
        <taxon>Bacilli</taxon>
        <taxon>Bacillales</taxon>
        <taxon>Bacillaceae</taxon>
        <taxon>Rossellomorea</taxon>
    </lineage>
</organism>
<dbReference type="InterPro" id="IPR029063">
    <property type="entry name" value="SAM-dependent_MTases_sf"/>
</dbReference>
<dbReference type="PANTHER" id="PTHR43861:SF1">
    <property type="entry name" value="TRANS-ACONITATE 2-METHYLTRANSFERASE"/>
    <property type="match status" value="1"/>
</dbReference>
<dbReference type="Pfam" id="PF08242">
    <property type="entry name" value="Methyltransf_12"/>
    <property type="match status" value="1"/>
</dbReference>
<proteinExistence type="predicted"/>